<name>A0A0M6WEH8_9FIRM</name>
<dbReference type="EMBL" id="CVRR01000005">
    <property type="protein sequence ID" value="CRL33350.1"/>
    <property type="molecule type" value="Genomic_DNA"/>
</dbReference>
<dbReference type="AlphaFoldDB" id="A0A0M6WEH8"/>
<dbReference type="OrthoDB" id="1739831at2"/>
<dbReference type="RefSeq" id="WP_055066965.1">
    <property type="nucleotide sequence ID" value="NZ_CP173697.1"/>
</dbReference>
<evidence type="ECO:0000256" key="1">
    <source>
        <dbReference type="SAM" id="MobiDB-lite"/>
    </source>
</evidence>
<evidence type="ECO:0008006" key="4">
    <source>
        <dbReference type="Google" id="ProtNLM"/>
    </source>
</evidence>
<evidence type="ECO:0000313" key="2">
    <source>
        <dbReference type="EMBL" id="CRL33350.1"/>
    </source>
</evidence>
<protein>
    <recommendedName>
        <fullName evidence="4">Flagellar operon protein</fullName>
    </recommendedName>
</protein>
<dbReference type="STRING" id="301302.ERS852420_01444"/>
<gene>
    <name evidence="2" type="ORF">M72_01831</name>
</gene>
<accession>A0A0M6WEH8</accession>
<evidence type="ECO:0000313" key="3">
    <source>
        <dbReference type="Proteomes" id="UP000049979"/>
    </source>
</evidence>
<keyword evidence="3" id="KW-1185">Reference proteome</keyword>
<proteinExistence type="predicted"/>
<organism evidence="2 3">
    <name type="scientific">Roseburia faecis</name>
    <dbReference type="NCBI Taxonomy" id="301302"/>
    <lineage>
        <taxon>Bacteria</taxon>
        <taxon>Bacillati</taxon>
        <taxon>Bacillota</taxon>
        <taxon>Clostridia</taxon>
        <taxon>Lachnospirales</taxon>
        <taxon>Lachnospiraceae</taxon>
        <taxon>Roseburia</taxon>
    </lineage>
</organism>
<dbReference type="Proteomes" id="UP000049979">
    <property type="component" value="Unassembled WGS sequence"/>
</dbReference>
<sequence length="136" mass="16103">MDVRNCKMCGRLFNVLNNERICPACQKKLEDKFHEVKEYLEEHPGASVEQTATDNDISTKQIRQWVREERLILSTATEAGIVCEKCGKPIRTGRFCERCKERMANEFQNAYQKPEPKMENLRSTRDRDRMRYLKNE</sequence>
<reference evidence="3" key="1">
    <citation type="submission" date="2015-05" db="EMBL/GenBank/DDBJ databases">
        <authorList>
            <consortium name="Pathogen Informatics"/>
        </authorList>
    </citation>
    <scope>NUCLEOTIDE SEQUENCE [LARGE SCALE GENOMIC DNA]</scope>
    <source>
        <strain evidence="3">M72</strain>
    </source>
</reference>
<feature type="region of interest" description="Disordered" evidence="1">
    <location>
        <begin position="115"/>
        <end position="136"/>
    </location>
</feature>